<feature type="transmembrane region" description="Helical" evidence="1">
    <location>
        <begin position="214"/>
        <end position="233"/>
    </location>
</feature>
<evidence type="ECO:0000313" key="4">
    <source>
        <dbReference type="Proteomes" id="UP000535020"/>
    </source>
</evidence>
<keyword evidence="4" id="KW-1185">Reference proteome</keyword>
<accession>A0A7Y9C596</accession>
<feature type="transmembrane region" description="Helical" evidence="1">
    <location>
        <begin position="104"/>
        <end position="122"/>
    </location>
</feature>
<comment type="caution">
    <text evidence="3">The sequence shown here is derived from an EMBL/GenBank/DDBJ whole genome shotgun (WGS) entry which is preliminary data.</text>
</comment>
<dbReference type="EMBL" id="JACBJI010000003">
    <property type="protein sequence ID" value="NYA71071.1"/>
    <property type="molecule type" value="Genomic_DNA"/>
</dbReference>
<keyword evidence="1" id="KW-0812">Transmembrane</keyword>
<keyword evidence="1" id="KW-1133">Transmembrane helix</keyword>
<feature type="transmembrane region" description="Helical" evidence="1">
    <location>
        <begin position="63"/>
        <end position="84"/>
    </location>
</feature>
<evidence type="ECO:0000256" key="1">
    <source>
        <dbReference type="SAM" id="Phobius"/>
    </source>
</evidence>
<evidence type="ECO:0000259" key="2">
    <source>
        <dbReference type="Pfam" id="PF01433"/>
    </source>
</evidence>
<proteinExistence type="predicted"/>
<dbReference type="SUPFAM" id="SSF55486">
    <property type="entry name" value="Metalloproteases ('zincins'), catalytic domain"/>
    <property type="match status" value="1"/>
</dbReference>
<dbReference type="InterPro" id="IPR014782">
    <property type="entry name" value="Peptidase_M1_dom"/>
</dbReference>
<name>A0A7Y9C596_9FLAO</name>
<feature type="domain" description="Peptidase M1 membrane alanine aminopeptidase" evidence="2">
    <location>
        <begin position="607"/>
        <end position="791"/>
    </location>
</feature>
<organism evidence="3 4">
    <name type="scientific">Flavobacterium agri</name>
    <dbReference type="NCBI Taxonomy" id="2743471"/>
    <lineage>
        <taxon>Bacteria</taxon>
        <taxon>Pseudomonadati</taxon>
        <taxon>Bacteroidota</taxon>
        <taxon>Flavobacteriia</taxon>
        <taxon>Flavobacteriales</taxon>
        <taxon>Flavobacteriaceae</taxon>
        <taxon>Flavobacterium</taxon>
    </lineage>
</organism>
<dbReference type="GO" id="GO:0008237">
    <property type="term" value="F:metallopeptidase activity"/>
    <property type="evidence" value="ECO:0007669"/>
    <property type="project" value="InterPro"/>
</dbReference>
<feature type="transmembrane region" description="Helical" evidence="1">
    <location>
        <begin position="148"/>
        <end position="168"/>
    </location>
</feature>
<evidence type="ECO:0000313" key="3">
    <source>
        <dbReference type="EMBL" id="NYA71071.1"/>
    </source>
</evidence>
<dbReference type="GO" id="GO:0008270">
    <property type="term" value="F:zinc ion binding"/>
    <property type="evidence" value="ECO:0007669"/>
    <property type="project" value="InterPro"/>
</dbReference>
<dbReference type="InterPro" id="IPR027268">
    <property type="entry name" value="Peptidase_M4/M1_CTD_sf"/>
</dbReference>
<protein>
    <recommendedName>
        <fullName evidence="2">Peptidase M1 membrane alanine aminopeptidase domain-containing protein</fullName>
    </recommendedName>
</protein>
<reference evidence="3 4" key="1">
    <citation type="submission" date="2020-07" db="EMBL/GenBank/DDBJ databases">
        <authorList>
            <person name="Sun Q."/>
        </authorList>
    </citation>
    <scope>NUCLEOTIDE SEQUENCE [LARGE SCALE GENOMIC DNA]</scope>
    <source>
        <strain evidence="3 4">MAH-1</strain>
    </source>
</reference>
<keyword evidence="1" id="KW-0472">Membrane</keyword>
<sequence length="934" mass="108652">MAIYWKFSFNAKNRKAKEKKEKNLKQPVVTNAVFEPKKAGVFTFGSWLHLIKFETKSIIKNPVYITVMAIGFIILIVGFCTLTDSFGTTRYPTTYIVADSILDSYAVFFYGFIAFYTGVLVWKERDAKINEIQDATPVLSGMLFTSKFIAIFLSILLVIVVSIVLGIFTQMLYGYTNFEIDVYFKELILIQMSRILFLTTLSLLFHYLINNRYIAWFAFIAFLIVNSFIWSVLEIDTNMVAFGARPRTIYSDMNGYGPFIPGLTWYSAYWGLFCLLLFFVISASYIRGKEEDWKSRWKNAKTRFSKSSIAIAASLALFVLCAGFVYYNTLVLNTYDSNKQGQDKREAYEKQFKKYENITQPRYYKFDYQIDLQPENRSMTAKVTAWAHNVSNKPISELHFTMPDLTDSIEMKIPNAKIKLKEQRLLYRVYSLDKPLQPGDSIKFEVNLTKVNRGFENEVTFTGLTQNGTFFNSDNLLPRFGYQREYEIQDKNKRAKLKLPVRQRMPKLDDNNLVARSNTYIGNDSDWVTVNTTISTSPNQIAIAPGSLVKEWKKNGRRYFQYKLDQKALNFYSFISADYQVARQKWNGIDLEVYYDKKHAYNVPNMLKAMQKSLEYYTKNFGPYYQKQCRIIEFPRYSSFAQAFPGTMPYSESIGFITDLRDVKDSDIDMVFYVVAHEMGHQYWAHQLCGANMQGSEMMSEGFAQYSALMVMEKEYGKDKMKKFLKYEMDDYLSGRSAESEAERPLMKTESQQYIHYNKASVVMYYLKEMIGENQTNQALRNLLNEFAYKEPPYATSNYAVREFRKVTPDSLQYLISDMFENITLFDNRLMKASYEKKGKDFLVTLETKSEKFRSDSIGVEKPIPIADYIDVAVFAEPKDDAQFGKVLAKKRVKVTQKQNTFKFTVSELPYNAGIDPYNYLIDRVTDDNLKKFD</sequence>
<feature type="transmembrane region" description="Helical" evidence="1">
    <location>
        <begin position="188"/>
        <end position="207"/>
    </location>
</feature>
<dbReference type="RefSeq" id="WP_176005879.1">
    <property type="nucleotide sequence ID" value="NZ_JABWMI010000010.1"/>
</dbReference>
<dbReference type="Pfam" id="PF01433">
    <property type="entry name" value="Peptidase_M1"/>
    <property type="match status" value="1"/>
</dbReference>
<feature type="transmembrane region" description="Helical" evidence="1">
    <location>
        <begin position="307"/>
        <end position="327"/>
    </location>
</feature>
<dbReference type="AlphaFoldDB" id="A0A7Y9C596"/>
<dbReference type="Gene3D" id="1.10.390.10">
    <property type="entry name" value="Neutral Protease Domain 2"/>
    <property type="match status" value="1"/>
</dbReference>
<feature type="transmembrane region" description="Helical" evidence="1">
    <location>
        <begin position="268"/>
        <end position="286"/>
    </location>
</feature>
<gene>
    <name evidence="3" type="ORF">HZF10_09085</name>
</gene>
<dbReference type="Proteomes" id="UP000535020">
    <property type="component" value="Unassembled WGS sequence"/>
</dbReference>